<evidence type="ECO:0000256" key="1">
    <source>
        <dbReference type="SAM" id="Phobius"/>
    </source>
</evidence>
<feature type="transmembrane region" description="Helical" evidence="1">
    <location>
        <begin position="12"/>
        <end position="37"/>
    </location>
</feature>
<gene>
    <name evidence="2" type="ORF">A2V97_04385</name>
</gene>
<keyword evidence="1" id="KW-1133">Transmembrane helix</keyword>
<dbReference type="EMBL" id="MGFX01000001">
    <property type="protein sequence ID" value="OGM15975.1"/>
    <property type="molecule type" value="Genomic_DNA"/>
</dbReference>
<comment type="caution">
    <text evidence="2">The sequence shown here is derived from an EMBL/GenBank/DDBJ whole genome shotgun (WGS) entry which is preliminary data.</text>
</comment>
<evidence type="ECO:0000313" key="3">
    <source>
        <dbReference type="Proteomes" id="UP000177382"/>
    </source>
</evidence>
<reference evidence="2 3" key="1">
    <citation type="journal article" date="2016" name="Nat. Commun.">
        <title>Thousands of microbial genomes shed light on interconnected biogeochemical processes in an aquifer system.</title>
        <authorList>
            <person name="Anantharaman K."/>
            <person name="Brown C.T."/>
            <person name="Hug L.A."/>
            <person name="Sharon I."/>
            <person name="Castelle C.J."/>
            <person name="Probst A.J."/>
            <person name="Thomas B.C."/>
            <person name="Singh A."/>
            <person name="Wilkins M.J."/>
            <person name="Karaoz U."/>
            <person name="Brodie E.L."/>
            <person name="Williams K.H."/>
            <person name="Hubbard S.S."/>
            <person name="Banfield J.F."/>
        </authorList>
    </citation>
    <scope>NUCLEOTIDE SEQUENCE [LARGE SCALE GENOMIC DNA]</scope>
</reference>
<dbReference type="Pfam" id="PF07963">
    <property type="entry name" value="N_methyl"/>
    <property type="match status" value="1"/>
</dbReference>
<keyword evidence="1" id="KW-0812">Transmembrane</keyword>
<organism evidence="2 3">
    <name type="scientific">Candidatus Woesebacteria bacterium RBG_16_42_24</name>
    <dbReference type="NCBI Taxonomy" id="1802485"/>
    <lineage>
        <taxon>Bacteria</taxon>
        <taxon>Candidatus Woeseibacteriota</taxon>
    </lineage>
</organism>
<dbReference type="AlphaFoldDB" id="A0A1F7XNY2"/>
<name>A0A1F7XNY2_9BACT</name>
<dbReference type="InterPro" id="IPR012902">
    <property type="entry name" value="N_methyl_site"/>
</dbReference>
<evidence type="ECO:0000313" key="2">
    <source>
        <dbReference type="EMBL" id="OGM15975.1"/>
    </source>
</evidence>
<sequence>MKLTQAKESGFTLIEILISVILLTILAGAVLSIQFIISQNQVSVFQNYLTVEDSNSVVSIFARELRNAKEADDGSFPLVTLSDQEIIFYSDYDFDGEVERIRYTLTGTSLTKATIEPTDPPISYPVNSESIKVITNYVRNGASPIFYYYNKDWPQDTINNPLALASRLSDTQLVKIALTLNTKASDPVKDYTIESFIQIRMVKEND</sequence>
<dbReference type="Proteomes" id="UP000177382">
    <property type="component" value="Unassembled WGS sequence"/>
</dbReference>
<dbReference type="PROSITE" id="PS00409">
    <property type="entry name" value="PROKAR_NTER_METHYL"/>
    <property type="match status" value="1"/>
</dbReference>
<dbReference type="STRING" id="1802485.A2V97_04385"/>
<dbReference type="NCBIfam" id="TIGR02532">
    <property type="entry name" value="IV_pilin_GFxxxE"/>
    <property type="match status" value="1"/>
</dbReference>
<accession>A0A1F7XNY2</accession>
<protein>
    <recommendedName>
        <fullName evidence="4">Type II secretion system protein J</fullName>
    </recommendedName>
</protein>
<proteinExistence type="predicted"/>
<evidence type="ECO:0008006" key="4">
    <source>
        <dbReference type="Google" id="ProtNLM"/>
    </source>
</evidence>
<keyword evidence="1" id="KW-0472">Membrane</keyword>